<keyword evidence="2" id="KW-0808">Transferase</keyword>
<dbReference type="Proteomes" id="UP000182306">
    <property type="component" value="Chromosome"/>
</dbReference>
<gene>
    <name evidence="2 4" type="primary">anmK</name>
    <name evidence="5" type="ORF">EV184_108279</name>
    <name evidence="4" type="ORF">SAMCFNEI73_Ch1923</name>
</gene>
<dbReference type="EMBL" id="SLVU01000008">
    <property type="protein sequence ID" value="TCN30403.1"/>
    <property type="molecule type" value="Genomic_DNA"/>
</dbReference>
<reference evidence="5 7" key="2">
    <citation type="submission" date="2019-03" db="EMBL/GenBank/DDBJ databases">
        <title>Genomic Encyclopedia of Type Strains, Phase IV (KMG-V): Genome sequencing to study the core and pangenomes of soil and plant-associated prokaryotes.</title>
        <authorList>
            <person name="Whitman W."/>
        </authorList>
    </citation>
    <scope>NUCLEOTIDE SEQUENCE [LARGE SCALE GENOMIC DNA]</scope>
    <source>
        <strain evidence="5 7">23C40</strain>
    </source>
</reference>
<feature type="region of interest" description="Disordered" evidence="3">
    <location>
        <begin position="368"/>
        <end position="387"/>
    </location>
</feature>
<dbReference type="GO" id="GO:0097175">
    <property type="term" value="P:1,6-anhydro-N-acetyl-beta-muramic acid catabolic process"/>
    <property type="evidence" value="ECO:0007669"/>
    <property type="project" value="UniProtKB-UniRule"/>
</dbReference>
<dbReference type="Gene3D" id="3.30.420.40">
    <property type="match status" value="2"/>
</dbReference>
<comment type="similarity">
    <text evidence="2">Belongs to the anhydro-N-acetylmuramic acid kinase family.</text>
</comment>
<comment type="pathway">
    <text evidence="2">Cell wall biogenesis; peptidoglycan recycling.</text>
</comment>
<comment type="function">
    <text evidence="2">Catalyzes the specific phosphorylation of 1,6-anhydro-N-acetylmuramic acid (anhMurNAc) with the simultaneous cleavage of the 1,6-anhydro ring, generating MurNAc-6-P. Is required for the utilization of anhMurNAc either imported from the medium or derived from its own cell wall murein, and thus plays a role in cell wall recycling.</text>
</comment>
<dbReference type="OrthoDB" id="9763949at2"/>
<dbReference type="InterPro" id="IPR043129">
    <property type="entry name" value="ATPase_NBD"/>
</dbReference>
<comment type="pathway">
    <text evidence="2">Amino-sugar metabolism; 1,6-anhydro-N-acetylmuramate degradation.</text>
</comment>
<dbReference type="SUPFAM" id="SSF53067">
    <property type="entry name" value="Actin-like ATPase domain"/>
    <property type="match status" value="1"/>
</dbReference>
<keyword evidence="6" id="KW-1185">Reference proteome</keyword>
<evidence type="ECO:0000313" key="7">
    <source>
        <dbReference type="Proteomes" id="UP000295043"/>
    </source>
</evidence>
<dbReference type="Proteomes" id="UP000295043">
    <property type="component" value="Unassembled WGS sequence"/>
</dbReference>
<evidence type="ECO:0000256" key="1">
    <source>
        <dbReference type="ARBA" id="ARBA00023277"/>
    </source>
</evidence>
<name>A0A1L3LM78_9HYPH</name>
<dbReference type="EMBL" id="CP013107">
    <property type="protein sequence ID" value="APG91210.1"/>
    <property type="molecule type" value="Genomic_DNA"/>
</dbReference>
<keyword evidence="1 2" id="KW-0119">Carbohydrate metabolism</keyword>
<dbReference type="GO" id="GO:0006040">
    <property type="term" value="P:amino sugar metabolic process"/>
    <property type="evidence" value="ECO:0007669"/>
    <property type="project" value="InterPro"/>
</dbReference>
<accession>A0A1L3LM78</accession>
<evidence type="ECO:0000256" key="2">
    <source>
        <dbReference type="HAMAP-Rule" id="MF_01270"/>
    </source>
</evidence>
<dbReference type="EC" id="2.7.1.170" evidence="2"/>
<dbReference type="InterPro" id="IPR005338">
    <property type="entry name" value="Anhydro_N_Ac-Mur_kinase"/>
</dbReference>
<proteinExistence type="inferred from homology"/>
<evidence type="ECO:0000313" key="6">
    <source>
        <dbReference type="Proteomes" id="UP000182306"/>
    </source>
</evidence>
<reference evidence="4 6" key="1">
    <citation type="submission" date="2015-10" db="EMBL/GenBank/DDBJ databases">
        <title>Genomic differences between typical nodule nitrogen-fixing rhizobial strains and those coming from bean seeds.</title>
        <authorList>
            <person name="Peralta H."/>
            <person name="Aguilar-Vera A."/>
            <person name="Diaz R."/>
            <person name="Mora Y."/>
            <person name="Martinez-Batallar G."/>
            <person name="Salazar E."/>
            <person name="Vargas-Lagunas C."/>
            <person name="Encarnacion S."/>
            <person name="Girard L."/>
            <person name="Mora J."/>
        </authorList>
    </citation>
    <scope>NUCLEOTIDE SEQUENCE [LARGE SCALE GENOMIC DNA]</scope>
    <source>
        <strain evidence="4 6">CFNEI 73</strain>
    </source>
</reference>
<keyword evidence="2" id="KW-0067">ATP-binding</keyword>
<keyword evidence="2 4" id="KW-0418">Kinase</keyword>
<dbReference type="RefSeq" id="WP_037383500.1">
    <property type="nucleotide sequence ID" value="NZ_CP013107.1"/>
</dbReference>
<protein>
    <recommendedName>
        <fullName evidence="2">Anhydro-N-acetylmuramic acid kinase</fullName>
        <ecNumber evidence="2">2.7.1.170</ecNumber>
    </recommendedName>
    <alternativeName>
        <fullName evidence="2">AnhMurNAc kinase</fullName>
    </alternativeName>
</protein>
<dbReference type="GO" id="GO:0016301">
    <property type="term" value="F:kinase activity"/>
    <property type="evidence" value="ECO:0007669"/>
    <property type="project" value="UniProtKB-KW"/>
</dbReference>
<sequence>MGKVLTAIGLMSGTSMDGIDVALVETDGETIVRRGPSAGYAYEPRFRDRLKLGLEDAKLIRKRDERPGVLAELERDLTFLHAQAVKAFLQENNLLAGNVDVIGFHGQTVLHRPDEALTVQIGDGDLLARETLTDVVYDMRANDMAHGGQGAPLIPAYHAALAQGLSDGSDIDAPAAFVNIGGISNITYIGAGESIIAFDSGPGNTLIDQWVEAHAGIPYDQGGMVAAEGSVLPELADRYLAHPFFSSEKRRSLDRNDFLPPAAAEASLEDGARTLAHVTAAAILRSARHLPQMPATYIVCGGGRLNPVIMKDLASLTEAAGGRVLAAEALGLNGDSMEAEAWAYLAVRSLRGLPLSYPGTTGVIRPVSGGRLARPAPASTGTSARSV</sequence>
<dbReference type="PANTHER" id="PTHR30605">
    <property type="entry name" value="ANHYDRO-N-ACETYLMURAMIC ACID KINASE"/>
    <property type="match status" value="1"/>
</dbReference>
<evidence type="ECO:0000313" key="4">
    <source>
        <dbReference type="EMBL" id="APG91210.1"/>
    </source>
</evidence>
<dbReference type="GO" id="GO:0016773">
    <property type="term" value="F:phosphotransferase activity, alcohol group as acceptor"/>
    <property type="evidence" value="ECO:0007669"/>
    <property type="project" value="UniProtKB-UniRule"/>
</dbReference>
<dbReference type="AlphaFoldDB" id="A0A1L3LM78"/>
<dbReference type="GO" id="GO:0005524">
    <property type="term" value="F:ATP binding"/>
    <property type="evidence" value="ECO:0007669"/>
    <property type="project" value="UniProtKB-UniRule"/>
</dbReference>
<organism evidence="4 6">
    <name type="scientific">Sinorhizobium americanum</name>
    <dbReference type="NCBI Taxonomy" id="194963"/>
    <lineage>
        <taxon>Bacteria</taxon>
        <taxon>Pseudomonadati</taxon>
        <taxon>Pseudomonadota</taxon>
        <taxon>Alphaproteobacteria</taxon>
        <taxon>Hyphomicrobiales</taxon>
        <taxon>Rhizobiaceae</taxon>
        <taxon>Sinorhizobium/Ensifer group</taxon>
        <taxon>Sinorhizobium</taxon>
    </lineage>
</organism>
<dbReference type="GO" id="GO:0009254">
    <property type="term" value="P:peptidoglycan turnover"/>
    <property type="evidence" value="ECO:0007669"/>
    <property type="project" value="UniProtKB-UniRule"/>
</dbReference>
<dbReference type="UniPathway" id="UPA00343"/>
<dbReference type="PANTHER" id="PTHR30605:SF0">
    <property type="entry name" value="ANHYDRO-N-ACETYLMURAMIC ACID KINASE"/>
    <property type="match status" value="1"/>
</dbReference>
<dbReference type="KEGG" id="same:SAMCFNEI73_Ch1923"/>
<dbReference type="NCBIfam" id="NF007141">
    <property type="entry name" value="PRK09585.1-5"/>
    <property type="match status" value="1"/>
</dbReference>
<evidence type="ECO:0000256" key="3">
    <source>
        <dbReference type="SAM" id="MobiDB-lite"/>
    </source>
</evidence>
<comment type="catalytic activity">
    <reaction evidence="2">
        <text>1,6-anhydro-N-acetyl-beta-muramate + ATP + H2O = N-acetyl-D-muramate 6-phosphate + ADP + H(+)</text>
        <dbReference type="Rhea" id="RHEA:24952"/>
        <dbReference type="ChEBI" id="CHEBI:15377"/>
        <dbReference type="ChEBI" id="CHEBI:15378"/>
        <dbReference type="ChEBI" id="CHEBI:30616"/>
        <dbReference type="ChEBI" id="CHEBI:58690"/>
        <dbReference type="ChEBI" id="CHEBI:58722"/>
        <dbReference type="ChEBI" id="CHEBI:456216"/>
        <dbReference type="EC" id="2.7.1.170"/>
    </reaction>
</comment>
<feature type="binding site" evidence="2">
    <location>
        <begin position="13"/>
        <end position="20"/>
    </location>
    <ligand>
        <name>ATP</name>
        <dbReference type="ChEBI" id="CHEBI:30616"/>
    </ligand>
</feature>
<dbReference type="UniPathway" id="UPA00544"/>
<dbReference type="HAMAP" id="MF_01270">
    <property type="entry name" value="AnhMurNAc_kinase"/>
    <property type="match status" value="1"/>
</dbReference>
<dbReference type="STRING" id="194963.SAMCFNEI73_Ch1923"/>
<keyword evidence="2" id="KW-0547">Nucleotide-binding</keyword>
<dbReference type="Pfam" id="PF03702">
    <property type="entry name" value="AnmK"/>
    <property type="match status" value="1"/>
</dbReference>
<evidence type="ECO:0000313" key="5">
    <source>
        <dbReference type="EMBL" id="TCN30403.1"/>
    </source>
</evidence>